<dbReference type="InterPro" id="IPR042529">
    <property type="entry name" value="IF_2B-like_C"/>
</dbReference>
<dbReference type="InterPro" id="IPR011559">
    <property type="entry name" value="Initiation_fac_2B_a/b/d"/>
</dbReference>
<feature type="binding site" evidence="2">
    <location>
        <begin position="269"/>
        <end position="270"/>
    </location>
    <ligand>
        <name>substrate</name>
    </ligand>
</feature>
<organism evidence="3 4">
    <name type="scientific">Pyrodictium delaneyi</name>
    <dbReference type="NCBI Taxonomy" id="1273541"/>
    <lineage>
        <taxon>Archaea</taxon>
        <taxon>Thermoproteota</taxon>
        <taxon>Thermoprotei</taxon>
        <taxon>Desulfurococcales</taxon>
        <taxon>Pyrodictiaceae</taxon>
        <taxon>Pyrodictium</taxon>
    </lineage>
</organism>
<dbReference type="FunFam" id="1.20.120.420:FF:000003">
    <property type="entry name" value="Methylthioribose-1-phosphate isomerase"/>
    <property type="match status" value="1"/>
</dbReference>
<dbReference type="InterPro" id="IPR005251">
    <property type="entry name" value="IF-M1Pi"/>
</dbReference>
<dbReference type="InterPro" id="IPR027363">
    <property type="entry name" value="M1Pi_N"/>
</dbReference>
<dbReference type="EC" id="5.3.1.23" evidence="2"/>
<feature type="binding site" evidence="2">
    <location>
        <position position="109"/>
    </location>
    <ligand>
        <name>substrate</name>
    </ligand>
</feature>
<dbReference type="FunFam" id="3.40.50.10470:FF:000006">
    <property type="entry name" value="Methylthioribose-1-phosphate isomerase"/>
    <property type="match status" value="1"/>
</dbReference>
<dbReference type="NCBIfam" id="TIGR00524">
    <property type="entry name" value="eIF-2B_rel"/>
    <property type="match status" value="1"/>
</dbReference>
<feature type="active site" description="Proton donor" evidence="2">
    <location>
        <position position="259"/>
    </location>
</feature>
<dbReference type="KEGG" id="pdl:Pyrde_1687"/>
<gene>
    <name evidence="3" type="ORF">Pyrde_1687</name>
</gene>
<dbReference type="GO" id="GO:0019509">
    <property type="term" value="P:L-methionine salvage from methylthioadenosine"/>
    <property type="evidence" value="ECO:0007669"/>
    <property type="project" value="UniProtKB-UniRule"/>
</dbReference>
<dbReference type="Gene3D" id="1.20.120.420">
    <property type="entry name" value="translation initiation factor eif-2b, domain 1"/>
    <property type="match status" value="1"/>
</dbReference>
<dbReference type="Gene3D" id="3.40.50.10470">
    <property type="entry name" value="Translation initiation factor eif-2b, domain 2"/>
    <property type="match status" value="1"/>
</dbReference>
<evidence type="ECO:0000313" key="4">
    <source>
        <dbReference type="Proteomes" id="UP000058613"/>
    </source>
</evidence>
<evidence type="ECO:0000256" key="1">
    <source>
        <dbReference type="ARBA" id="ARBA00023235"/>
    </source>
</evidence>
<dbReference type="InterPro" id="IPR037171">
    <property type="entry name" value="NagB/RpiA_transferase-like"/>
</dbReference>
<dbReference type="NCBIfam" id="NF004326">
    <property type="entry name" value="PRK05720.1"/>
    <property type="match status" value="1"/>
</dbReference>
<dbReference type="GO" id="GO:0046523">
    <property type="term" value="F:S-methyl-5-thioribose-1-phosphate isomerase activity"/>
    <property type="evidence" value="ECO:0007669"/>
    <property type="project" value="UniProtKB-UniRule"/>
</dbReference>
<feature type="binding site" evidence="2">
    <location>
        <position position="218"/>
    </location>
    <ligand>
        <name>substrate</name>
    </ligand>
</feature>
<proteinExistence type="inferred from homology"/>
<keyword evidence="1 2" id="KW-0413">Isomerase</keyword>
<dbReference type="PANTHER" id="PTHR43475:SF1">
    <property type="entry name" value="METHYLTHIORIBOSE-1-PHOSPHATE ISOMERASE"/>
    <property type="match status" value="1"/>
</dbReference>
<dbReference type="Proteomes" id="UP000058613">
    <property type="component" value="Chromosome"/>
</dbReference>
<dbReference type="SUPFAM" id="SSF100950">
    <property type="entry name" value="NagB/RpiA/CoA transferase-like"/>
    <property type="match status" value="1"/>
</dbReference>
<keyword evidence="2" id="KW-0486">Methionine biosynthesis</keyword>
<dbReference type="GO" id="GO:0003743">
    <property type="term" value="F:translation initiation factor activity"/>
    <property type="evidence" value="ECO:0007669"/>
    <property type="project" value="UniProtKB-KW"/>
</dbReference>
<dbReference type="HAMAP" id="MF_01678">
    <property type="entry name" value="Salvage_MtnA"/>
    <property type="match status" value="1"/>
</dbReference>
<keyword evidence="3" id="KW-0396">Initiation factor</keyword>
<feature type="binding site" evidence="2">
    <location>
        <begin position="66"/>
        <end position="68"/>
    </location>
    <ligand>
        <name>substrate</name>
    </ligand>
</feature>
<comment type="function">
    <text evidence="2">Catalyzes the interconversion of methylthioribose-1-phosphate (MTR-1-P) into methylthioribulose-1-phosphate (MTRu-1-P).</text>
</comment>
<evidence type="ECO:0000256" key="2">
    <source>
        <dbReference type="HAMAP-Rule" id="MF_01678"/>
    </source>
</evidence>
<protein>
    <recommendedName>
        <fullName evidence="2">Putative methylthioribose-1-phosphate isomerase</fullName>
        <shortName evidence="2">M1Pi</shortName>
        <shortName evidence="2">MTR-1-P isomerase</shortName>
        <ecNumber evidence="2">5.3.1.23</ecNumber>
    </recommendedName>
    <alternativeName>
        <fullName evidence="2">MTNA-like protein</fullName>
        <shortName evidence="2">aMTNA</shortName>
    </alternativeName>
    <alternativeName>
        <fullName evidence="2">S-methyl-5-thioribose-1-phosphate isomerase</fullName>
    </alternativeName>
</protein>
<comment type="similarity">
    <text evidence="2">Belongs to the EIF-2B alpha/beta/delta subunits family. MtnA subfamily.</text>
</comment>
<dbReference type="InterPro" id="IPR000649">
    <property type="entry name" value="IF-2B-related"/>
</dbReference>
<comment type="catalytic activity">
    <reaction evidence="2">
        <text>5-(methylsulfanyl)-alpha-D-ribose 1-phosphate = 5-(methylsulfanyl)-D-ribulose 1-phosphate</text>
        <dbReference type="Rhea" id="RHEA:19989"/>
        <dbReference type="ChEBI" id="CHEBI:58533"/>
        <dbReference type="ChEBI" id="CHEBI:58548"/>
        <dbReference type="EC" id="5.3.1.23"/>
    </reaction>
</comment>
<dbReference type="AlphaFoldDB" id="A0A0P0N5E6"/>
<sequence>MHIQPGWYIMELLEKLKIKPIEWIEDDSEGPKLRWLDTRLLPWEEVYRETRDYRRVAVAIKSMEIRGAPAIGVAAAYGLALAAVYSNSKSSEELWNKLQEAREVLATTRPTAYNLFWALNRVMNKAREQLERGSDVDDIIRTVVDEAKKIHIEDVKTNIELGRIGAKLIDDGDTILTHCNAGALATAAYGTAEGIMRAAIEEGKRIKVIATETRPLLQGARLTVWELKKEGIEVKLITDNMVGYVMYKGLVDKVIVGADRITADGYVANKIGTYMIAVLAYRHKVPFYVAAPTSTFDMSIEGDNIPIEERDPDEVRTILGKLLITVKDVDVYNPAFDITPPELVTAIITEKGIITPPYREAIARIVKGKR</sequence>
<evidence type="ECO:0000313" key="3">
    <source>
        <dbReference type="EMBL" id="ALL01730.1"/>
    </source>
</evidence>
<dbReference type="STRING" id="1273541.Pyrde_1687"/>
<accession>A0A0P0N5E6</accession>
<dbReference type="NCBIfam" id="TIGR00512">
    <property type="entry name" value="salvage_mtnA"/>
    <property type="match status" value="1"/>
</dbReference>
<dbReference type="PANTHER" id="PTHR43475">
    <property type="entry name" value="METHYLTHIORIBOSE-1-PHOSPHATE ISOMERASE"/>
    <property type="match status" value="1"/>
</dbReference>
<dbReference type="Pfam" id="PF01008">
    <property type="entry name" value="IF-2B"/>
    <property type="match status" value="1"/>
</dbReference>
<keyword evidence="3" id="KW-0648">Protein biosynthesis</keyword>
<keyword evidence="2" id="KW-0028">Amino-acid biosynthesis</keyword>
<name>A0A0P0N5E6_9CREN</name>
<dbReference type="PATRIC" id="fig|1273541.4.peg.1797"/>
<dbReference type="EMBL" id="CP013011">
    <property type="protein sequence ID" value="ALL01730.1"/>
    <property type="molecule type" value="Genomic_DNA"/>
</dbReference>
<reference evidence="3 4" key="1">
    <citation type="submission" date="2015-10" db="EMBL/GenBank/DDBJ databases">
        <title>Complete genome sequence of hyperthermophilic archaeon Pyrodictium delaneyi Su06.</title>
        <authorList>
            <person name="Jung J.-H."/>
            <person name="Lin J."/>
            <person name="Holden J.F."/>
            <person name="Park C.-S."/>
        </authorList>
    </citation>
    <scope>NUCLEOTIDE SEQUENCE [LARGE SCALE GENOMIC DNA]</scope>
    <source>
        <strain evidence="3 4">Su06</strain>
    </source>
</reference>
<feature type="site" description="Transition state stabilizer" evidence="2">
    <location>
        <position position="179"/>
    </location>
</feature>